<evidence type="ECO:0000313" key="3">
    <source>
        <dbReference type="EMBL" id="GFU08015.1"/>
    </source>
</evidence>
<evidence type="ECO:0000256" key="1">
    <source>
        <dbReference type="SAM" id="MobiDB-lite"/>
    </source>
</evidence>
<evidence type="ECO:0000256" key="2">
    <source>
        <dbReference type="SAM" id="SignalP"/>
    </source>
</evidence>
<feature type="signal peptide" evidence="2">
    <location>
        <begin position="1"/>
        <end position="21"/>
    </location>
</feature>
<feature type="compositionally biased region" description="Pro residues" evidence="1">
    <location>
        <begin position="55"/>
        <end position="64"/>
    </location>
</feature>
<dbReference type="EMBL" id="BMAW01077775">
    <property type="protein sequence ID" value="GFU08015.1"/>
    <property type="molecule type" value="Genomic_DNA"/>
</dbReference>
<feature type="region of interest" description="Disordered" evidence="1">
    <location>
        <begin position="51"/>
        <end position="71"/>
    </location>
</feature>
<keyword evidence="2" id="KW-0732">Signal</keyword>
<feature type="chain" id="PRO_5036483362" evidence="2">
    <location>
        <begin position="22"/>
        <end position="175"/>
    </location>
</feature>
<evidence type="ECO:0000313" key="4">
    <source>
        <dbReference type="Proteomes" id="UP000887013"/>
    </source>
</evidence>
<sequence length="175" mass="19107">MVVRFFLSFLLCPHVFPSVSLSPVDPVSPGFLFQVRPKGFYSVSSMGLKGFSGPSEPPASPPPHAFGSFPRIPDPFPSPNRSLLVPSLQPSHSPPLLQTLSLGSDPVMKGSGDNTSETQGFSLKNTPIVLISQLLDAKRAENKTLSKIRNYYYKEDTLCLWSSCSCSLKIFLMLS</sequence>
<organism evidence="3 4">
    <name type="scientific">Nephila pilipes</name>
    <name type="common">Giant wood spider</name>
    <name type="synonym">Nephila maculata</name>
    <dbReference type="NCBI Taxonomy" id="299642"/>
    <lineage>
        <taxon>Eukaryota</taxon>
        <taxon>Metazoa</taxon>
        <taxon>Ecdysozoa</taxon>
        <taxon>Arthropoda</taxon>
        <taxon>Chelicerata</taxon>
        <taxon>Arachnida</taxon>
        <taxon>Araneae</taxon>
        <taxon>Araneomorphae</taxon>
        <taxon>Entelegynae</taxon>
        <taxon>Araneoidea</taxon>
        <taxon>Nephilidae</taxon>
        <taxon>Nephila</taxon>
    </lineage>
</organism>
<reference evidence="3" key="1">
    <citation type="submission" date="2020-08" db="EMBL/GenBank/DDBJ databases">
        <title>Multicomponent nature underlies the extraordinary mechanical properties of spider dragline silk.</title>
        <authorList>
            <person name="Kono N."/>
            <person name="Nakamura H."/>
            <person name="Mori M."/>
            <person name="Yoshida Y."/>
            <person name="Ohtoshi R."/>
            <person name="Malay A.D."/>
            <person name="Moran D.A.P."/>
            <person name="Tomita M."/>
            <person name="Numata K."/>
            <person name="Arakawa K."/>
        </authorList>
    </citation>
    <scope>NUCLEOTIDE SEQUENCE</scope>
</reference>
<dbReference type="Proteomes" id="UP000887013">
    <property type="component" value="Unassembled WGS sequence"/>
</dbReference>
<name>A0A8X6Q630_NEPPI</name>
<protein>
    <submittedName>
        <fullName evidence="3">Uncharacterized protein</fullName>
    </submittedName>
</protein>
<proteinExistence type="predicted"/>
<comment type="caution">
    <text evidence="3">The sequence shown here is derived from an EMBL/GenBank/DDBJ whole genome shotgun (WGS) entry which is preliminary data.</text>
</comment>
<keyword evidence="4" id="KW-1185">Reference proteome</keyword>
<dbReference type="AlphaFoldDB" id="A0A8X6Q630"/>
<gene>
    <name evidence="3" type="ORF">NPIL_280541</name>
</gene>
<accession>A0A8X6Q630</accession>